<protein>
    <recommendedName>
        <fullName evidence="4">Prolyl 4-hydroxylase alpha subunit Fe(2+) 2OG dioxygenase domain-containing protein</fullName>
    </recommendedName>
</protein>
<dbReference type="HOGENOM" id="CLU_007520_2_2_1"/>
<dbReference type="PANTHER" id="PTHR33099:SF13">
    <property type="entry name" value="F-BOX DOMAIN-CONTAINING PROTEIN-RELATED"/>
    <property type="match status" value="1"/>
</dbReference>
<dbReference type="InParanoid" id="A0A067MTY6"/>
<evidence type="ECO:0000313" key="3">
    <source>
        <dbReference type="Proteomes" id="UP000027195"/>
    </source>
</evidence>
<dbReference type="Gene3D" id="2.60.120.620">
    <property type="entry name" value="q2cbj1_9rhob like domain"/>
    <property type="match status" value="1"/>
</dbReference>
<reference evidence="3" key="1">
    <citation type="journal article" date="2014" name="Proc. Natl. Acad. Sci. U.S.A.">
        <title>Extensive sampling of basidiomycete genomes demonstrates inadequacy of the white-rot/brown-rot paradigm for wood decay fungi.</title>
        <authorList>
            <person name="Riley R."/>
            <person name="Salamov A.A."/>
            <person name="Brown D.W."/>
            <person name="Nagy L.G."/>
            <person name="Floudas D."/>
            <person name="Held B.W."/>
            <person name="Levasseur A."/>
            <person name="Lombard V."/>
            <person name="Morin E."/>
            <person name="Otillar R."/>
            <person name="Lindquist E.A."/>
            <person name="Sun H."/>
            <person name="LaButti K.M."/>
            <person name="Schmutz J."/>
            <person name="Jabbour D."/>
            <person name="Luo H."/>
            <person name="Baker S.E."/>
            <person name="Pisabarro A.G."/>
            <person name="Walton J.D."/>
            <person name="Blanchette R.A."/>
            <person name="Henrissat B."/>
            <person name="Martin F."/>
            <person name="Cullen D."/>
            <person name="Hibbett D.S."/>
            <person name="Grigoriev I.V."/>
        </authorList>
    </citation>
    <scope>NUCLEOTIDE SEQUENCE [LARGE SCALE GENOMIC DNA]</scope>
    <source>
        <strain evidence="3">FD-172 SS1</strain>
    </source>
</reference>
<name>A0A067MTY6_BOTB1</name>
<dbReference type="PANTHER" id="PTHR33099">
    <property type="entry name" value="FE2OG DIOXYGENASE DOMAIN-CONTAINING PROTEIN"/>
    <property type="match status" value="1"/>
</dbReference>
<evidence type="ECO:0000256" key="1">
    <source>
        <dbReference type="SAM" id="MobiDB-lite"/>
    </source>
</evidence>
<dbReference type="EMBL" id="KL198033">
    <property type="protein sequence ID" value="KDQ15302.1"/>
    <property type="molecule type" value="Genomic_DNA"/>
</dbReference>
<dbReference type="OrthoDB" id="124582at2759"/>
<evidence type="ECO:0000313" key="2">
    <source>
        <dbReference type="EMBL" id="KDQ15302.1"/>
    </source>
</evidence>
<gene>
    <name evidence="2" type="ORF">BOTBODRAFT_187411</name>
</gene>
<keyword evidence="3" id="KW-1185">Reference proteome</keyword>
<dbReference type="AlphaFoldDB" id="A0A067MTY6"/>
<proteinExistence type="predicted"/>
<sequence length="473" mass="52096">MFPLVAGIGFEMELQEQSTPTVSKALGYGISSESKGVFSGSEKFAQSGYEAAGESDHEDTEPRIENPSTQICRDLEKIISSATKSLAASYRFESRCYDAPNPALRLTIGSIGTVGLPLGELAAKQIIENSRRAEFHVGEQPNVNMDARGIWEMDAEFVKFGDSRWESFIMDLATRVCAGLGVQFYARKPKVELYKLWLCETGSSALPRRYTEKVDGMFAAMMVMLPSAFTGGATCLSHAGLSKAVDLSVDSLSSSSVVAWYTDVTHELKPITSGYRLALAYNLIHTTNAPRPSLPLAYSSLPELRHIFLSWRQSGYSGPQKVIYLLENTYPEANTSALRGSDAHLASLLDDVATQLGFHLGLARAVLTLSGWGYCEDYDLEYDGEDYADFVEDADRSTMIKGLVDLDGNHITKEVLIDEEDEKERTIPEGLSEALERGGPDHQRRGYVGHPSLYFLFSTYRPLSLKRAARAPV</sequence>
<organism evidence="2 3">
    <name type="scientific">Botryobasidium botryosum (strain FD-172 SS1)</name>
    <dbReference type="NCBI Taxonomy" id="930990"/>
    <lineage>
        <taxon>Eukaryota</taxon>
        <taxon>Fungi</taxon>
        <taxon>Dikarya</taxon>
        <taxon>Basidiomycota</taxon>
        <taxon>Agaricomycotina</taxon>
        <taxon>Agaricomycetes</taxon>
        <taxon>Cantharellales</taxon>
        <taxon>Botryobasidiaceae</taxon>
        <taxon>Botryobasidium</taxon>
    </lineage>
</organism>
<feature type="region of interest" description="Disordered" evidence="1">
    <location>
        <begin position="48"/>
        <end position="68"/>
    </location>
</feature>
<dbReference type="Proteomes" id="UP000027195">
    <property type="component" value="Unassembled WGS sequence"/>
</dbReference>
<accession>A0A067MTY6</accession>
<evidence type="ECO:0008006" key="4">
    <source>
        <dbReference type="Google" id="ProtNLM"/>
    </source>
</evidence>